<evidence type="ECO:0000256" key="2">
    <source>
        <dbReference type="SAM" id="MobiDB-lite"/>
    </source>
</evidence>
<feature type="coiled-coil region" evidence="1">
    <location>
        <begin position="142"/>
        <end position="169"/>
    </location>
</feature>
<evidence type="ECO:0000313" key="3">
    <source>
        <dbReference type="EMBL" id="KAG0008079.1"/>
    </source>
</evidence>
<accession>A0A9P6MMQ3</accession>
<dbReference type="OrthoDB" id="27934at2759"/>
<sequence length="325" mass="36443">MMSKNHDIYNDPVGGINSRKRVKLSGKATRNLIHKPFRSPVRTMEGSSSNASKAADRAKQVHPLPSNDVGSSHQIQLPHSKEFPLLETQHAPDRPTISSSALTTPRKSKISGTRKPFRSPIVHSGENSRHSGDGAYSRRIQIQALQSKITELQSSIRKARQIVQQQEKNDTPLQELIDKWKKACQEGAQVLLEKYIAQEQFFGGSEDSSSTEHSKLGRYSEFNDWGYASKTQAQDQGHLQGLRGLNARQIEAMEDSMETQDVQYDLPTVEEAIHSRIMPELSGEYPRTMTKMKKLLMGLGIDPAIIGYNAEQDIFTSEELPYESL</sequence>
<feature type="region of interest" description="Disordered" evidence="2">
    <location>
        <begin position="91"/>
        <end position="134"/>
    </location>
</feature>
<dbReference type="AlphaFoldDB" id="A0A9P6MMQ3"/>
<evidence type="ECO:0008006" key="5">
    <source>
        <dbReference type="Google" id="ProtNLM"/>
    </source>
</evidence>
<proteinExistence type="predicted"/>
<dbReference type="PANTHER" id="PTHR28527">
    <property type="entry name" value="MATING-TYPE SWITCHING PROTEIN SWI2-RELATED"/>
    <property type="match status" value="1"/>
</dbReference>
<comment type="caution">
    <text evidence="3">The sequence shown here is derived from an EMBL/GenBank/DDBJ whole genome shotgun (WGS) entry which is preliminary data.</text>
</comment>
<feature type="region of interest" description="Disordered" evidence="2">
    <location>
        <begin position="40"/>
        <end position="75"/>
    </location>
</feature>
<protein>
    <recommendedName>
        <fullName evidence="5">Swi5-dependent recombination DNA repair protein 1</fullName>
    </recommendedName>
</protein>
<gene>
    <name evidence="3" type="ORF">BGZ80_003880</name>
</gene>
<dbReference type="Gene3D" id="6.10.140.1020">
    <property type="match status" value="1"/>
</dbReference>
<name>A0A9P6MMQ3_9FUNG</name>
<feature type="compositionally biased region" description="Polar residues" evidence="2">
    <location>
        <begin position="96"/>
        <end position="105"/>
    </location>
</feature>
<dbReference type="PANTHER" id="PTHR28527:SF1">
    <property type="entry name" value="SWI5-DEPENDENT RECOMBINATION DNA REPAIR PROTEIN 1"/>
    <property type="match status" value="1"/>
</dbReference>
<evidence type="ECO:0000256" key="1">
    <source>
        <dbReference type="SAM" id="Coils"/>
    </source>
</evidence>
<dbReference type="GO" id="GO:0006310">
    <property type="term" value="P:DNA recombination"/>
    <property type="evidence" value="ECO:0007669"/>
    <property type="project" value="TreeGrafter"/>
</dbReference>
<organism evidence="3 4">
    <name type="scientific">Entomortierella chlamydospora</name>
    <dbReference type="NCBI Taxonomy" id="101097"/>
    <lineage>
        <taxon>Eukaryota</taxon>
        <taxon>Fungi</taxon>
        <taxon>Fungi incertae sedis</taxon>
        <taxon>Mucoromycota</taxon>
        <taxon>Mortierellomycotina</taxon>
        <taxon>Mortierellomycetes</taxon>
        <taxon>Mortierellales</taxon>
        <taxon>Mortierellaceae</taxon>
        <taxon>Entomortierella</taxon>
    </lineage>
</organism>
<dbReference type="EMBL" id="JAAAID010002053">
    <property type="protein sequence ID" value="KAG0008079.1"/>
    <property type="molecule type" value="Genomic_DNA"/>
</dbReference>
<reference evidence="3" key="1">
    <citation type="journal article" date="2020" name="Fungal Divers.">
        <title>Resolving the Mortierellaceae phylogeny through synthesis of multi-gene phylogenetics and phylogenomics.</title>
        <authorList>
            <person name="Vandepol N."/>
            <person name="Liber J."/>
            <person name="Desiro A."/>
            <person name="Na H."/>
            <person name="Kennedy M."/>
            <person name="Barry K."/>
            <person name="Grigoriev I.V."/>
            <person name="Miller A.N."/>
            <person name="O'Donnell K."/>
            <person name="Stajich J.E."/>
            <person name="Bonito G."/>
        </authorList>
    </citation>
    <scope>NUCLEOTIDE SEQUENCE</scope>
    <source>
        <strain evidence="3">NRRL 2769</strain>
    </source>
</reference>
<keyword evidence="1" id="KW-0175">Coiled coil</keyword>
<evidence type="ECO:0000313" key="4">
    <source>
        <dbReference type="Proteomes" id="UP000703661"/>
    </source>
</evidence>
<keyword evidence="4" id="KW-1185">Reference proteome</keyword>
<dbReference type="Proteomes" id="UP000703661">
    <property type="component" value="Unassembled WGS sequence"/>
</dbReference>